<dbReference type="EMBL" id="CP019481">
    <property type="protein sequence ID" value="UQC91630.1"/>
    <property type="molecule type" value="Genomic_DNA"/>
</dbReference>
<evidence type="ECO:0000313" key="6">
    <source>
        <dbReference type="Proteomes" id="UP000830671"/>
    </source>
</evidence>
<dbReference type="Gene3D" id="3.60.15.10">
    <property type="entry name" value="Ribonuclease Z/Hydroxyacylglutathione hydrolase-like"/>
    <property type="match status" value="1"/>
</dbReference>
<gene>
    <name evidence="5" type="ORF">CLUP02_17166</name>
</gene>
<evidence type="ECO:0000256" key="3">
    <source>
        <dbReference type="SAM" id="MobiDB-lite"/>
    </source>
</evidence>
<accession>A0A9Q8T9X7</accession>
<comment type="similarity">
    <text evidence="2">Belongs to the class I-like SAM-binding methyltransferase superfamily. Erg6/SMT family.</text>
</comment>
<organism evidence="5 6">
    <name type="scientific">Colletotrichum lupini</name>
    <dbReference type="NCBI Taxonomy" id="145971"/>
    <lineage>
        <taxon>Eukaryota</taxon>
        <taxon>Fungi</taxon>
        <taxon>Dikarya</taxon>
        <taxon>Ascomycota</taxon>
        <taxon>Pezizomycotina</taxon>
        <taxon>Sordariomycetes</taxon>
        <taxon>Hypocreomycetidae</taxon>
        <taxon>Glomerellales</taxon>
        <taxon>Glomerellaceae</taxon>
        <taxon>Colletotrichum</taxon>
        <taxon>Colletotrichum acutatum species complex</taxon>
    </lineage>
</organism>
<dbReference type="SUPFAM" id="SSF56281">
    <property type="entry name" value="Metallo-hydrolase/oxidoreductase"/>
    <property type="match status" value="1"/>
</dbReference>
<dbReference type="CDD" id="cd02440">
    <property type="entry name" value="AdoMet_MTases"/>
    <property type="match status" value="1"/>
</dbReference>
<dbReference type="GO" id="GO:0005783">
    <property type="term" value="C:endoplasmic reticulum"/>
    <property type="evidence" value="ECO:0007669"/>
    <property type="project" value="TreeGrafter"/>
</dbReference>
<evidence type="ECO:0000256" key="2">
    <source>
        <dbReference type="ARBA" id="ARBA00038188"/>
    </source>
</evidence>
<dbReference type="SUPFAM" id="SSF53335">
    <property type="entry name" value="S-adenosyl-L-methionine-dependent methyltransferases"/>
    <property type="match status" value="1"/>
</dbReference>
<dbReference type="InterPro" id="IPR050447">
    <property type="entry name" value="Erg6_SMT_methyltransf"/>
</dbReference>
<dbReference type="InterPro" id="IPR029063">
    <property type="entry name" value="SAM-dependent_MTases_sf"/>
</dbReference>
<feature type="region of interest" description="Disordered" evidence="3">
    <location>
        <begin position="295"/>
        <end position="333"/>
    </location>
</feature>
<dbReference type="PANTHER" id="PTHR44068">
    <property type="entry name" value="ZGC:194242"/>
    <property type="match status" value="1"/>
</dbReference>
<dbReference type="PANTHER" id="PTHR44068:SF1">
    <property type="entry name" value="HYPOTHETICAL LOC100005854"/>
    <property type="match status" value="1"/>
</dbReference>
<dbReference type="KEGG" id="clup:CLUP02_17166"/>
<protein>
    <submittedName>
        <fullName evidence="5">Methyltransferase domain-containing protein</fullName>
    </submittedName>
</protein>
<dbReference type="GO" id="GO:0032259">
    <property type="term" value="P:methylation"/>
    <property type="evidence" value="ECO:0007669"/>
    <property type="project" value="UniProtKB-KW"/>
</dbReference>
<keyword evidence="6" id="KW-1185">Reference proteome</keyword>
<dbReference type="SMART" id="SM00849">
    <property type="entry name" value="Lactamase_B"/>
    <property type="match status" value="1"/>
</dbReference>
<evidence type="ECO:0000256" key="1">
    <source>
        <dbReference type="ARBA" id="ARBA00022679"/>
    </source>
</evidence>
<feature type="domain" description="Metallo-beta-lactamase" evidence="4">
    <location>
        <begin position="54"/>
        <end position="228"/>
    </location>
</feature>
<sequence>MTSIVGRARGGDPLQSLRILNPYPGIFAYYDGRTGERFASDQPNWLDDGAFTLGVSTYSIIDGNEAIIYDSHITPDHAGAVMRHVQSQGVTKMSVVISHFHNDHIAGTEVFSKGGATIVGHEITARTVKRNTQDLASDSPAIVAVPPTELYTGKKEMKVGNLSVELHNFQIHTPDGTILYIPSKQLIFAGDTVEDTATFIADAKSLPMHQMELQRMATFPISKILPAHGEPNRIAMGGYNSTFTNATLRYIAAMTEDVPEPAAWNQPLSQVVDADVKGGDLIYFAQYEEYPNGTIQGRVLPPHTDQYKRPPTRTETENPEPTTGPSFTMPSIRNTASDVPDMNLYKLSRVHRTLDKLKEKNEWEAEDTKSFDCMHYLGDSAIETAAKSLGLQAGERVLDIGSGFGGTGRYLYRHFDATTAGIELQKEIHDIAQTINAKSGAEANATSTNGNFLKLDPAEMGAPFDHIVSFLCILHIPEREALFKKAHSVLKPRGKMYIEDFFARTSLDAKTLEVLRSSVSCPDLPDKEHYIAELEKAGFEVTDWVDMSTIWTDFVHERAEAYKKDPSIDADLTAFYDAVDEVFSGGQVGGTRITCQRK</sequence>
<feature type="compositionally biased region" description="Basic and acidic residues" evidence="3">
    <location>
        <begin position="305"/>
        <end position="316"/>
    </location>
</feature>
<reference evidence="5" key="1">
    <citation type="journal article" date="2021" name="Mol. Plant Microbe Interact.">
        <title>Complete Genome Sequence of the Plant-Pathogenic Fungus Colletotrichum lupini.</title>
        <authorList>
            <person name="Baroncelli R."/>
            <person name="Pensec F."/>
            <person name="Da Lio D."/>
            <person name="Boufleur T."/>
            <person name="Vicente I."/>
            <person name="Sarrocco S."/>
            <person name="Picot A."/>
            <person name="Baraldi E."/>
            <person name="Sukno S."/>
            <person name="Thon M."/>
            <person name="Le Floch G."/>
        </authorList>
    </citation>
    <scope>NUCLEOTIDE SEQUENCE</scope>
    <source>
        <strain evidence="5">IMI 504893</strain>
    </source>
</reference>
<keyword evidence="1" id="KW-0808">Transferase</keyword>
<dbReference type="InterPro" id="IPR036866">
    <property type="entry name" value="RibonucZ/Hydroxyglut_hydro"/>
</dbReference>
<name>A0A9Q8T9X7_9PEZI</name>
<proteinExistence type="inferred from homology"/>
<dbReference type="Gene3D" id="3.40.50.150">
    <property type="entry name" value="Vaccinia Virus protein VP39"/>
    <property type="match status" value="1"/>
</dbReference>
<dbReference type="Proteomes" id="UP000830671">
    <property type="component" value="Chromosome 9"/>
</dbReference>
<dbReference type="GO" id="GO:0003838">
    <property type="term" value="F:sterol 24-C-methyltransferase activity"/>
    <property type="evidence" value="ECO:0007669"/>
    <property type="project" value="TreeGrafter"/>
</dbReference>
<dbReference type="Pfam" id="PF13489">
    <property type="entry name" value="Methyltransf_23"/>
    <property type="match status" value="1"/>
</dbReference>
<evidence type="ECO:0000259" key="4">
    <source>
        <dbReference type="SMART" id="SM00849"/>
    </source>
</evidence>
<dbReference type="GeneID" id="73351091"/>
<evidence type="ECO:0000313" key="5">
    <source>
        <dbReference type="EMBL" id="UQC91630.1"/>
    </source>
</evidence>
<keyword evidence="5" id="KW-0489">Methyltransferase</keyword>
<dbReference type="Pfam" id="PF00753">
    <property type="entry name" value="Lactamase_B"/>
    <property type="match status" value="1"/>
</dbReference>
<dbReference type="InterPro" id="IPR001279">
    <property type="entry name" value="Metallo-B-lactamas"/>
</dbReference>
<dbReference type="RefSeq" id="XP_049153228.1">
    <property type="nucleotide sequence ID" value="XM_049296081.1"/>
</dbReference>
<dbReference type="GO" id="GO:0016126">
    <property type="term" value="P:sterol biosynthetic process"/>
    <property type="evidence" value="ECO:0007669"/>
    <property type="project" value="TreeGrafter"/>
</dbReference>
<dbReference type="AlphaFoldDB" id="A0A9Q8T9X7"/>